<dbReference type="InterPro" id="IPR001460">
    <property type="entry name" value="PCN-bd_Tpept"/>
</dbReference>
<dbReference type="PANTHER" id="PTHR30627">
    <property type="entry name" value="PEPTIDOGLYCAN D,D-TRANSPEPTIDASE"/>
    <property type="match status" value="1"/>
</dbReference>
<sequence>MKRVFSIMMLSAVCAQAKDLNYKDYYKGSTGCFILYDLNKNKIIEEYNEQFCQTPMPPNSTFKIPLSIMGFDKNILKDENNPKWEFKAEYLPEGFKSWMPVQWKEANTPKSWLKYSVVWYSQKLARKLGTKEIENYLNKFEYGNKDFSGTPGKDDALMGAWLDSSLKITAENQMQFLKKFVKEELPVSKHAQQMTKKALFLEQDKQNVSLFGKTGAGYLENRVAHGWFIGWVEKDNNSYIFVSQIKDNKSGGVLNSFKAKKNALDFLHDLEIL</sequence>
<evidence type="ECO:0000313" key="10">
    <source>
        <dbReference type="EMBL" id="BBH53104.1"/>
    </source>
</evidence>
<dbReference type="GO" id="GO:0008658">
    <property type="term" value="F:penicillin binding"/>
    <property type="evidence" value="ECO:0007669"/>
    <property type="project" value="InterPro"/>
</dbReference>
<dbReference type="SUPFAM" id="SSF56601">
    <property type="entry name" value="beta-lactamase/transpeptidase-like"/>
    <property type="match status" value="1"/>
</dbReference>
<dbReference type="PANTHER" id="PTHR30627:SF6">
    <property type="entry name" value="BETA-LACTAMASE YBXI-RELATED"/>
    <property type="match status" value="1"/>
</dbReference>
<keyword evidence="11" id="KW-1185">Reference proteome</keyword>
<comment type="catalytic activity">
    <reaction evidence="1 8">
        <text>a beta-lactam + H2O = a substituted beta-amino acid</text>
        <dbReference type="Rhea" id="RHEA:20401"/>
        <dbReference type="ChEBI" id="CHEBI:15377"/>
        <dbReference type="ChEBI" id="CHEBI:35627"/>
        <dbReference type="ChEBI" id="CHEBI:140347"/>
        <dbReference type="EC" id="3.5.2.6"/>
    </reaction>
</comment>
<evidence type="ECO:0000313" key="11">
    <source>
        <dbReference type="Proteomes" id="UP000291236"/>
    </source>
</evidence>
<dbReference type="Proteomes" id="UP000291236">
    <property type="component" value="Chromosome"/>
</dbReference>
<dbReference type="PROSITE" id="PS00337">
    <property type="entry name" value="BETA_LACTAMASE_D"/>
    <property type="match status" value="1"/>
</dbReference>
<name>A0A4P2VM64_FLUSA</name>
<evidence type="ECO:0000259" key="9">
    <source>
        <dbReference type="Pfam" id="PF00905"/>
    </source>
</evidence>
<dbReference type="GO" id="GO:0017001">
    <property type="term" value="P:antibiotic catabolic process"/>
    <property type="evidence" value="ECO:0007669"/>
    <property type="project" value="InterPro"/>
</dbReference>
<evidence type="ECO:0000256" key="1">
    <source>
        <dbReference type="ARBA" id="ARBA00001526"/>
    </source>
</evidence>
<dbReference type="KEGG" id="sbf:JCM31447_15470"/>
<evidence type="ECO:0000256" key="7">
    <source>
        <dbReference type="PIRSR" id="PIRSR602137-50"/>
    </source>
</evidence>
<feature type="domain" description="Penicillin-binding protein transpeptidase" evidence="9">
    <location>
        <begin position="39"/>
        <end position="251"/>
    </location>
</feature>
<dbReference type="GO" id="GO:0005886">
    <property type="term" value="C:plasma membrane"/>
    <property type="evidence" value="ECO:0007669"/>
    <property type="project" value="TreeGrafter"/>
</dbReference>
<keyword evidence="5 8" id="KW-0378">Hydrolase</keyword>
<feature type="modified residue" description="N6-carboxylysine" evidence="7">
    <location>
        <position position="63"/>
    </location>
</feature>
<proteinExistence type="inferred from homology"/>
<dbReference type="GO" id="GO:0071555">
    <property type="term" value="P:cell wall organization"/>
    <property type="evidence" value="ECO:0007669"/>
    <property type="project" value="TreeGrafter"/>
</dbReference>
<protein>
    <recommendedName>
        <fullName evidence="3 8">Beta-lactamase</fullName>
        <ecNumber evidence="3 8">3.5.2.6</ecNumber>
    </recommendedName>
</protein>
<dbReference type="GO" id="GO:0008800">
    <property type="term" value="F:beta-lactamase activity"/>
    <property type="evidence" value="ECO:0007669"/>
    <property type="project" value="UniProtKB-UniRule"/>
</dbReference>
<dbReference type="EMBL" id="AP019368">
    <property type="protein sequence ID" value="BBH53104.1"/>
    <property type="molecule type" value="Genomic_DNA"/>
</dbReference>
<gene>
    <name evidence="10" type="ORF">JCM31447_15470</name>
</gene>
<keyword evidence="4" id="KW-0732">Signal</keyword>
<dbReference type="OrthoDB" id="9762883at2"/>
<evidence type="ECO:0000256" key="6">
    <source>
        <dbReference type="ARBA" id="ARBA00023251"/>
    </source>
</evidence>
<evidence type="ECO:0000256" key="3">
    <source>
        <dbReference type="ARBA" id="ARBA00012865"/>
    </source>
</evidence>
<dbReference type="EC" id="3.5.2.6" evidence="3 8"/>
<evidence type="ECO:0000256" key="2">
    <source>
        <dbReference type="ARBA" id="ARBA00007898"/>
    </source>
</evidence>
<dbReference type="InterPro" id="IPR012338">
    <property type="entry name" value="Beta-lactam/transpept-like"/>
</dbReference>
<reference evidence="10 11" key="1">
    <citation type="submission" date="2018-12" db="EMBL/GenBank/DDBJ databases">
        <title>Rubrispira sanarue gen. nov., sp., nov., a member of the order Silvanigrellales, isolated from a brackish lake in Hamamatsu Japan.</title>
        <authorList>
            <person name="Maejima Y."/>
            <person name="Iino T."/>
            <person name="Muraguchi Y."/>
            <person name="Fukuda K."/>
            <person name="Nojiri H."/>
            <person name="Ohkuma M."/>
            <person name="Moriuchi R."/>
            <person name="Dohra H."/>
            <person name="Kimbara K."/>
            <person name="Shintani M."/>
        </authorList>
    </citation>
    <scope>NUCLEOTIDE SEQUENCE [LARGE SCALE GENOMIC DNA]</scope>
    <source>
        <strain evidence="10 11">RF1110005</strain>
    </source>
</reference>
<evidence type="ECO:0000256" key="8">
    <source>
        <dbReference type="RuleBase" id="RU361140"/>
    </source>
</evidence>
<dbReference type="InterPro" id="IPR050515">
    <property type="entry name" value="Beta-lactam/transpept"/>
</dbReference>
<keyword evidence="6 8" id="KW-0046">Antibiotic resistance</keyword>
<organism evidence="10 11">
    <name type="scientific">Fluviispira sanaruensis</name>
    <dbReference type="NCBI Taxonomy" id="2493639"/>
    <lineage>
        <taxon>Bacteria</taxon>
        <taxon>Pseudomonadati</taxon>
        <taxon>Bdellovibrionota</taxon>
        <taxon>Oligoflexia</taxon>
        <taxon>Silvanigrellales</taxon>
        <taxon>Silvanigrellaceae</taxon>
        <taxon>Fluviispira</taxon>
    </lineage>
</organism>
<evidence type="ECO:0000256" key="4">
    <source>
        <dbReference type="ARBA" id="ARBA00022729"/>
    </source>
</evidence>
<evidence type="ECO:0000256" key="5">
    <source>
        <dbReference type="ARBA" id="ARBA00022801"/>
    </source>
</evidence>
<dbReference type="Pfam" id="PF00905">
    <property type="entry name" value="Transpeptidase"/>
    <property type="match status" value="1"/>
</dbReference>
<dbReference type="Gene3D" id="3.40.710.10">
    <property type="entry name" value="DD-peptidase/beta-lactamase superfamily"/>
    <property type="match status" value="1"/>
</dbReference>
<dbReference type="InterPro" id="IPR002137">
    <property type="entry name" value="Beta-lactam_class-D_AS"/>
</dbReference>
<comment type="similarity">
    <text evidence="2 8">Belongs to the class-D beta-lactamase family.</text>
</comment>
<accession>A0A4P2VM64</accession>
<dbReference type="AlphaFoldDB" id="A0A4P2VM64"/>
<feature type="active site" description="Acyl-ester intermediate" evidence="7">
    <location>
        <position position="60"/>
    </location>
</feature>
<dbReference type="RefSeq" id="WP_130608286.1">
    <property type="nucleotide sequence ID" value="NZ_AP019368.1"/>
</dbReference>
<dbReference type="GO" id="GO:0046677">
    <property type="term" value="P:response to antibiotic"/>
    <property type="evidence" value="ECO:0007669"/>
    <property type="project" value="UniProtKB-UniRule"/>
</dbReference>